<dbReference type="Proteomes" id="UP000198287">
    <property type="component" value="Unassembled WGS sequence"/>
</dbReference>
<name>A0A226DX35_FOLCA</name>
<dbReference type="EMBL" id="LNIX01000009">
    <property type="protein sequence ID" value="OXA50032.1"/>
    <property type="molecule type" value="Genomic_DNA"/>
</dbReference>
<accession>A0A226DX35</accession>
<evidence type="ECO:0000313" key="2">
    <source>
        <dbReference type="EMBL" id="OXA50032.1"/>
    </source>
</evidence>
<protein>
    <submittedName>
        <fullName evidence="2">Uncharacterized protein</fullName>
    </submittedName>
</protein>
<sequence>MEEILQNLIKSYSENKVEPNKFKFYSNLAVTQPLQQKCEFTRKIEKGIAFLSERILALSGNGLQSHPVLLSEMQSSTDNKESFDSLLNSETSATPTSHLVEQYTSILALDILGDVDPTESEDESSRLSPKVIKSLINFILPDTGVSTFGIFKPNQNLDLLLSSSSPRPNSATSSSGCSSSEFDMDRADSSLSDTTNVKCDQEEEGVVMENDNKADCITDDCNTTALALSVLLREGILDIKPTASVTELLLSNVGDFSKDDLHPGVIRTFLNGSETIDAVTCANVLYLYYVLTEDISEDVNGSSDGVGVSLNYTENVESTQQFLLQTVENLLKSLNADEHDNDFILPFELHHSPDTFLYALSRCTSISNEARNRFAEPLISLLERRVGTSPSGGPISLAMRILSADCLGLLGPDGIWMRRKLEAECCKLEALQNDSDGGWVADSLFKINLKNGSEQEKEQDVYFGGRDLSTVFACRALQVFSESIKDAQMQTRLCEKYYGY</sequence>
<feature type="compositionally biased region" description="Low complexity" evidence="1">
    <location>
        <begin position="162"/>
        <end position="180"/>
    </location>
</feature>
<organism evidence="2 3">
    <name type="scientific">Folsomia candida</name>
    <name type="common">Springtail</name>
    <dbReference type="NCBI Taxonomy" id="158441"/>
    <lineage>
        <taxon>Eukaryota</taxon>
        <taxon>Metazoa</taxon>
        <taxon>Ecdysozoa</taxon>
        <taxon>Arthropoda</taxon>
        <taxon>Hexapoda</taxon>
        <taxon>Collembola</taxon>
        <taxon>Entomobryomorpha</taxon>
        <taxon>Isotomoidea</taxon>
        <taxon>Isotomidae</taxon>
        <taxon>Proisotominae</taxon>
        <taxon>Folsomia</taxon>
    </lineage>
</organism>
<evidence type="ECO:0000256" key="1">
    <source>
        <dbReference type="SAM" id="MobiDB-lite"/>
    </source>
</evidence>
<evidence type="ECO:0000313" key="3">
    <source>
        <dbReference type="Proteomes" id="UP000198287"/>
    </source>
</evidence>
<proteinExistence type="predicted"/>
<feature type="region of interest" description="Disordered" evidence="1">
    <location>
        <begin position="162"/>
        <end position="195"/>
    </location>
</feature>
<dbReference type="AlphaFoldDB" id="A0A226DX35"/>
<gene>
    <name evidence="2" type="ORF">Fcan01_14781</name>
</gene>
<comment type="caution">
    <text evidence="2">The sequence shown here is derived from an EMBL/GenBank/DDBJ whole genome shotgun (WGS) entry which is preliminary data.</text>
</comment>
<keyword evidence="3" id="KW-1185">Reference proteome</keyword>
<reference evidence="2 3" key="1">
    <citation type="submission" date="2015-12" db="EMBL/GenBank/DDBJ databases">
        <title>The genome of Folsomia candida.</title>
        <authorList>
            <person name="Faddeeva A."/>
            <person name="Derks M.F."/>
            <person name="Anvar Y."/>
            <person name="Smit S."/>
            <person name="Van Straalen N."/>
            <person name="Roelofs D."/>
        </authorList>
    </citation>
    <scope>NUCLEOTIDE SEQUENCE [LARGE SCALE GENOMIC DNA]</scope>
    <source>
        <strain evidence="2 3">VU population</strain>
        <tissue evidence="2">Whole body</tissue>
    </source>
</reference>